<feature type="compositionally biased region" description="Basic and acidic residues" evidence="5">
    <location>
        <begin position="215"/>
        <end position="235"/>
    </location>
</feature>
<organism evidence="6 7">
    <name type="scientific">Gloeophyllum trabeum (strain ATCC 11539 / FP-39264 / Madison 617)</name>
    <name type="common">Brown rot fungus</name>
    <dbReference type="NCBI Taxonomy" id="670483"/>
    <lineage>
        <taxon>Eukaryota</taxon>
        <taxon>Fungi</taxon>
        <taxon>Dikarya</taxon>
        <taxon>Basidiomycota</taxon>
        <taxon>Agaricomycotina</taxon>
        <taxon>Agaricomycetes</taxon>
        <taxon>Gloeophyllales</taxon>
        <taxon>Gloeophyllaceae</taxon>
        <taxon>Gloeophyllum</taxon>
    </lineage>
</organism>
<gene>
    <name evidence="6" type="ORF">GLOTRDRAFT_38017</name>
</gene>
<feature type="region of interest" description="Disordered" evidence="5">
    <location>
        <begin position="154"/>
        <end position="235"/>
    </location>
</feature>
<dbReference type="Gene3D" id="6.20.50.20">
    <property type="match status" value="1"/>
</dbReference>
<feature type="compositionally biased region" description="Low complexity" evidence="5">
    <location>
        <begin position="154"/>
        <end position="174"/>
    </location>
</feature>
<keyword evidence="1" id="KW-0819">tRNA processing</keyword>
<dbReference type="GO" id="GO:0046872">
    <property type="term" value="F:metal ion binding"/>
    <property type="evidence" value="ECO:0007669"/>
    <property type="project" value="UniProtKB-KW"/>
</dbReference>
<evidence type="ECO:0000313" key="7">
    <source>
        <dbReference type="Proteomes" id="UP000030669"/>
    </source>
</evidence>
<sequence length="235" mass="25733">MAKKTKDEAPNPNSISNRDILQRLNFLYQAGVYLSTLPGEPSSRATPSSGRPQKRSKRKRNVKHDDIRKSRVSSFDLARTYIDTMKSVGQRTVVKMDPSVKRTLCKSCNSVLIPGTSATVRVKSSSSHGHIVTYTCSTCHTSRRIPAPPVLLAEPGISSQEQGGSSSQPGGEQPATGDDQTMNVLPERVQEHGESSPAKGKKGRRTVAPRLPPFFERDVGHVVFRGNEKLEEKSP</sequence>
<evidence type="ECO:0000256" key="4">
    <source>
        <dbReference type="ARBA" id="ARBA00038402"/>
    </source>
</evidence>
<dbReference type="OrthoDB" id="128536at2759"/>
<dbReference type="Proteomes" id="UP000030669">
    <property type="component" value="Unassembled WGS sequence"/>
</dbReference>
<dbReference type="OMA" id="RNDSTHG"/>
<keyword evidence="2" id="KW-0479">Metal-binding</keyword>
<dbReference type="GeneID" id="19305808"/>
<dbReference type="PANTHER" id="PTHR14742">
    <property type="entry name" value="RIBONUCLEASE P SUBUNIT P21"/>
    <property type="match status" value="1"/>
</dbReference>
<feature type="region of interest" description="Disordered" evidence="5">
    <location>
        <begin position="38"/>
        <end position="69"/>
    </location>
</feature>
<dbReference type="eggNOG" id="KOG4394">
    <property type="taxonomic scope" value="Eukaryota"/>
</dbReference>
<evidence type="ECO:0000256" key="3">
    <source>
        <dbReference type="ARBA" id="ARBA00022833"/>
    </source>
</evidence>
<dbReference type="KEGG" id="gtr:GLOTRDRAFT_38017"/>
<reference evidence="6 7" key="1">
    <citation type="journal article" date="2012" name="Science">
        <title>The Paleozoic origin of enzymatic lignin decomposition reconstructed from 31 fungal genomes.</title>
        <authorList>
            <person name="Floudas D."/>
            <person name="Binder M."/>
            <person name="Riley R."/>
            <person name="Barry K."/>
            <person name="Blanchette R.A."/>
            <person name="Henrissat B."/>
            <person name="Martinez A.T."/>
            <person name="Otillar R."/>
            <person name="Spatafora J.W."/>
            <person name="Yadav J.S."/>
            <person name="Aerts A."/>
            <person name="Benoit I."/>
            <person name="Boyd A."/>
            <person name="Carlson A."/>
            <person name="Copeland A."/>
            <person name="Coutinho P.M."/>
            <person name="de Vries R.P."/>
            <person name="Ferreira P."/>
            <person name="Findley K."/>
            <person name="Foster B."/>
            <person name="Gaskell J."/>
            <person name="Glotzer D."/>
            <person name="Gorecki P."/>
            <person name="Heitman J."/>
            <person name="Hesse C."/>
            <person name="Hori C."/>
            <person name="Igarashi K."/>
            <person name="Jurgens J.A."/>
            <person name="Kallen N."/>
            <person name="Kersten P."/>
            <person name="Kohler A."/>
            <person name="Kuees U."/>
            <person name="Kumar T.K.A."/>
            <person name="Kuo A."/>
            <person name="LaButti K."/>
            <person name="Larrondo L.F."/>
            <person name="Lindquist E."/>
            <person name="Ling A."/>
            <person name="Lombard V."/>
            <person name="Lucas S."/>
            <person name="Lundell T."/>
            <person name="Martin R."/>
            <person name="McLaughlin D.J."/>
            <person name="Morgenstern I."/>
            <person name="Morin E."/>
            <person name="Murat C."/>
            <person name="Nagy L.G."/>
            <person name="Nolan M."/>
            <person name="Ohm R.A."/>
            <person name="Patyshakuliyeva A."/>
            <person name="Rokas A."/>
            <person name="Ruiz-Duenas F.J."/>
            <person name="Sabat G."/>
            <person name="Salamov A."/>
            <person name="Samejima M."/>
            <person name="Schmutz J."/>
            <person name="Slot J.C."/>
            <person name="St John F."/>
            <person name="Stenlid J."/>
            <person name="Sun H."/>
            <person name="Sun S."/>
            <person name="Syed K."/>
            <person name="Tsang A."/>
            <person name="Wiebenga A."/>
            <person name="Young D."/>
            <person name="Pisabarro A."/>
            <person name="Eastwood D.C."/>
            <person name="Martin F."/>
            <person name="Cullen D."/>
            <person name="Grigoriev I.V."/>
            <person name="Hibbett D.S."/>
        </authorList>
    </citation>
    <scope>NUCLEOTIDE SEQUENCE [LARGE SCALE GENOMIC DNA]</scope>
    <source>
        <strain evidence="6 7">ATCC 11539</strain>
    </source>
</reference>
<evidence type="ECO:0000256" key="1">
    <source>
        <dbReference type="ARBA" id="ARBA00022694"/>
    </source>
</evidence>
<accession>S7QAZ4</accession>
<protein>
    <submittedName>
        <fullName evidence="6">Rpr2-domain-containing protein</fullName>
    </submittedName>
</protein>
<name>S7QAZ4_GLOTA</name>
<dbReference type="GO" id="GO:0005655">
    <property type="term" value="C:nucleolar ribonuclease P complex"/>
    <property type="evidence" value="ECO:0007669"/>
    <property type="project" value="TreeGrafter"/>
</dbReference>
<dbReference type="InterPro" id="IPR007175">
    <property type="entry name" value="Rpr2/Snm1/Rpp21"/>
</dbReference>
<dbReference type="HOGENOM" id="CLU_079140_0_0_1"/>
<proteinExistence type="inferred from homology"/>
<keyword evidence="3" id="KW-0862">Zinc</keyword>
<feature type="compositionally biased region" description="Basic residues" evidence="5">
    <location>
        <begin position="52"/>
        <end position="62"/>
    </location>
</feature>
<dbReference type="GO" id="GO:0008033">
    <property type="term" value="P:tRNA processing"/>
    <property type="evidence" value="ECO:0007669"/>
    <property type="project" value="UniProtKB-KW"/>
</dbReference>
<evidence type="ECO:0000256" key="5">
    <source>
        <dbReference type="SAM" id="MobiDB-lite"/>
    </source>
</evidence>
<dbReference type="RefSeq" id="XP_007863916.1">
    <property type="nucleotide sequence ID" value="XM_007865725.1"/>
</dbReference>
<comment type="similarity">
    <text evidence="4">Belongs to the eukaryotic/archaeal RNase P protein component 4 family.</text>
</comment>
<dbReference type="STRING" id="670483.S7QAZ4"/>
<dbReference type="PANTHER" id="PTHR14742:SF0">
    <property type="entry name" value="RIBONUCLEASE P PROTEIN SUBUNIT P21"/>
    <property type="match status" value="1"/>
</dbReference>
<dbReference type="Pfam" id="PF04032">
    <property type="entry name" value="Rpr2"/>
    <property type="match status" value="1"/>
</dbReference>
<keyword evidence="7" id="KW-1185">Reference proteome</keyword>
<dbReference type="EMBL" id="KB469299">
    <property type="protein sequence ID" value="EPQ57096.1"/>
    <property type="molecule type" value="Genomic_DNA"/>
</dbReference>
<dbReference type="AlphaFoldDB" id="S7QAZ4"/>
<evidence type="ECO:0000256" key="2">
    <source>
        <dbReference type="ARBA" id="ARBA00022723"/>
    </source>
</evidence>
<evidence type="ECO:0000313" key="6">
    <source>
        <dbReference type="EMBL" id="EPQ57096.1"/>
    </source>
</evidence>